<dbReference type="Pfam" id="PF07238">
    <property type="entry name" value="PilZ"/>
    <property type="match status" value="1"/>
</dbReference>
<evidence type="ECO:0000313" key="2">
    <source>
        <dbReference type="EMBL" id="ALH95988.1"/>
    </source>
</evidence>
<dbReference type="KEGG" id="aei:AOY20_10850"/>
<reference evidence="2 3" key="1">
    <citation type="journal article" date="2015" name="Int. J. Syst. Evol. Microbiol.">
        <title>Acinetobacter equi sp. nov. isolated from horse faeces.</title>
        <authorList>
            <person name="Poppel M.T."/>
            <person name="Skiebe E."/>
            <person name="Laue M."/>
            <person name="Bergmann H."/>
            <person name="Ebersberger I."/>
            <person name="Garn T."/>
            <person name="Fruth A."/>
            <person name="Baumgardt S."/>
            <person name="Busse H.J."/>
            <person name="Wilharm G."/>
        </authorList>
    </citation>
    <scope>NUCLEOTIDE SEQUENCE [LARGE SCALE GENOMIC DNA]</scope>
    <source>
        <strain evidence="2 3">114</strain>
    </source>
</reference>
<dbReference type="Gene3D" id="2.40.10.220">
    <property type="entry name" value="predicted glycosyltransferase like domains"/>
    <property type="match status" value="1"/>
</dbReference>
<feature type="domain" description="PilZ" evidence="1">
    <location>
        <begin position="8"/>
        <end position="89"/>
    </location>
</feature>
<dbReference type="AlphaFoldDB" id="A0A0N9W2Z3"/>
<dbReference type="InterPro" id="IPR009875">
    <property type="entry name" value="PilZ_domain"/>
</dbReference>
<dbReference type="STRING" id="1324350.AOY20_10850"/>
<proteinExistence type="predicted"/>
<accession>A0A0N9W2Z3</accession>
<sequence length="114" mass="12764">MGVFMHNYELRIDLSDKEALYHSDMPYVLGGGLFIPSKLNVSMGEVLSIRLVLPEEEQEILLKAKVVWMSQKQNGIKPQGFGVQILGEDSIFYKAKAEKLLAGIKANARSSYTM</sequence>
<dbReference type="EMBL" id="CP012808">
    <property type="protein sequence ID" value="ALH95988.1"/>
    <property type="molecule type" value="Genomic_DNA"/>
</dbReference>
<dbReference type="GO" id="GO:0035438">
    <property type="term" value="F:cyclic-di-GMP binding"/>
    <property type="evidence" value="ECO:0007669"/>
    <property type="project" value="InterPro"/>
</dbReference>
<dbReference type="Proteomes" id="UP000064939">
    <property type="component" value="Chromosome"/>
</dbReference>
<gene>
    <name evidence="2" type="ORF">AOY20_10850</name>
</gene>
<evidence type="ECO:0000313" key="3">
    <source>
        <dbReference type="Proteomes" id="UP000064939"/>
    </source>
</evidence>
<organism evidence="2 3">
    <name type="scientific">Acinetobacter equi</name>
    <dbReference type="NCBI Taxonomy" id="1324350"/>
    <lineage>
        <taxon>Bacteria</taxon>
        <taxon>Pseudomonadati</taxon>
        <taxon>Pseudomonadota</taxon>
        <taxon>Gammaproteobacteria</taxon>
        <taxon>Moraxellales</taxon>
        <taxon>Moraxellaceae</taxon>
        <taxon>Acinetobacter</taxon>
    </lineage>
</organism>
<keyword evidence="3" id="KW-1185">Reference proteome</keyword>
<name>A0A0N9W2Z3_9GAMM</name>
<protein>
    <submittedName>
        <fullName evidence="2">Pilus assembly protein</fullName>
    </submittedName>
</protein>
<evidence type="ECO:0000259" key="1">
    <source>
        <dbReference type="Pfam" id="PF07238"/>
    </source>
</evidence>